<evidence type="ECO:0000259" key="3">
    <source>
        <dbReference type="Pfam" id="PF07859"/>
    </source>
</evidence>
<keyword evidence="5" id="KW-1185">Reference proteome</keyword>
<protein>
    <recommendedName>
        <fullName evidence="3">Alpha/beta hydrolase fold-3 domain-containing protein</fullName>
    </recommendedName>
</protein>
<comment type="caution">
    <text evidence="4">The sequence shown here is derived from an EMBL/GenBank/DDBJ whole genome shotgun (WGS) entry which is preliminary data.</text>
</comment>
<dbReference type="PANTHER" id="PTHR48081">
    <property type="entry name" value="AB HYDROLASE SUPERFAMILY PROTEIN C4A8.06C"/>
    <property type="match status" value="1"/>
</dbReference>
<dbReference type="PANTHER" id="PTHR48081:SF8">
    <property type="entry name" value="ALPHA_BETA HYDROLASE FOLD-3 DOMAIN-CONTAINING PROTEIN-RELATED"/>
    <property type="match status" value="1"/>
</dbReference>
<feature type="region of interest" description="Disordered" evidence="2">
    <location>
        <begin position="1"/>
        <end position="34"/>
    </location>
</feature>
<reference evidence="4 5" key="1">
    <citation type="journal article" date="2021" name="Sci. Rep.">
        <title>The genome of the diatom Chaetoceros tenuissimus carries an ancient integrated fragment of an extant virus.</title>
        <authorList>
            <person name="Hongo Y."/>
            <person name="Kimura K."/>
            <person name="Takaki Y."/>
            <person name="Yoshida Y."/>
            <person name="Baba S."/>
            <person name="Kobayashi G."/>
            <person name="Nagasaki K."/>
            <person name="Hano T."/>
            <person name="Tomaru Y."/>
        </authorList>
    </citation>
    <scope>NUCLEOTIDE SEQUENCE [LARGE SCALE GENOMIC DNA]</scope>
    <source>
        <strain evidence="4 5">NIES-3715</strain>
    </source>
</reference>
<dbReference type="InterPro" id="IPR050300">
    <property type="entry name" value="GDXG_lipolytic_enzyme"/>
</dbReference>
<evidence type="ECO:0000313" key="5">
    <source>
        <dbReference type="Proteomes" id="UP001054902"/>
    </source>
</evidence>
<gene>
    <name evidence="4" type="ORF">CTEN210_18490</name>
</gene>
<dbReference type="GO" id="GO:0016787">
    <property type="term" value="F:hydrolase activity"/>
    <property type="evidence" value="ECO:0007669"/>
    <property type="project" value="UniProtKB-KW"/>
</dbReference>
<proteinExistence type="predicted"/>
<dbReference type="InterPro" id="IPR013094">
    <property type="entry name" value="AB_hydrolase_3"/>
</dbReference>
<dbReference type="AlphaFoldDB" id="A0AAD3HG65"/>
<dbReference type="Gene3D" id="3.40.50.1820">
    <property type="entry name" value="alpha/beta hydrolase"/>
    <property type="match status" value="1"/>
</dbReference>
<evidence type="ECO:0000256" key="1">
    <source>
        <dbReference type="ARBA" id="ARBA00022801"/>
    </source>
</evidence>
<dbReference type="Proteomes" id="UP001054902">
    <property type="component" value="Unassembled WGS sequence"/>
</dbReference>
<sequence>MSPNARAISAKDEASSQPLLETSEESNEHENRKLVRSRHGDTFVRCNSADPYQAYQEPHTCAVKVNRSLNLHLGLPFNPRKVQSIRKVCRLLSKLLSFVENYLFAIWDKVPLRLRQIITMKAWSLYLPLHKLTLSNKTAIHPDASAEYHALSTIMYWGRLFPVTIKRMRFSLSQLPVWHAPDVYPVLKNVDKMNGNMYQVEQVLRDVQPESCTLLSALTQKQSDRPVQGYYIHGCSRKEGEKKVLFYLFGGAYLSGDAKGNIQFATKLAQRCDIDIFIPEYRLLPEYNFFDSFEDTIRAYSYLIQERGVKPENVTLFGISSGGGLSVRLLQRIAELQQESSCSIVQPELLQMPSGAVLLSPFVDYTTPKGSFKEYTAHDLIVNESVFEEGIPYLRTLGDDDARQRESPVNRSFANIPPLCLLVSEHECCYEQNIELVNNARNAGVEVDLAVWKYMCHVWVVLSAFLPEARSAVDFASDWIVKNTNE</sequence>
<evidence type="ECO:0000256" key="2">
    <source>
        <dbReference type="SAM" id="MobiDB-lite"/>
    </source>
</evidence>
<feature type="domain" description="Alpha/beta hydrolase fold-3" evidence="3">
    <location>
        <begin position="245"/>
        <end position="460"/>
    </location>
</feature>
<dbReference type="Pfam" id="PF07859">
    <property type="entry name" value="Abhydrolase_3"/>
    <property type="match status" value="1"/>
</dbReference>
<keyword evidence="1" id="KW-0378">Hydrolase</keyword>
<dbReference type="EMBL" id="BLLK01000075">
    <property type="protein sequence ID" value="GFH62014.1"/>
    <property type="molecule type" value="Genomic_DNA"/>
</dbReference>
<evidence type="ECO:0000313" key="4">
    <source>
        <dbReference type="EMBL" id="GFH62014.1"/>
    </source>
</evidence>
<name>A0AAD3HG65_9STRA</name>
<organism evidence="4 5">
    <name type="scientific">Chaetoceros tenuissimus</name>
    <dbReference type="NCBI Taxonomy" id="426638"/>
    <lineage>
        <taxon>Eukaryota</taxon>
        <taxon>Sar</taxon>
        <taxon>Stramenopiles</taxon>
        <taxon>Ochrophyta</taxon>
        <taxon>Bacillariophyta</taxon>
        <taxon>Coscinodiscophyceae</taxon>
        <taxon>Chaetocerotophycidae</taxon>
        <taxon>Chaetocerotales</taxon>
        <taxon>Chaetocerotaceae</taxon>
        <taxon>Chaetoceros</taxon>
    </lineage>
</organism>
<dbReference type="InterPro" id="IPR029058">
    <property type="entry name" value="AB_hydrolase_fold"/>
</dbReference>
<accession>A0AAD3HG65</accession>
<dbReference type="SUPFAM" id="SSF53474">
    <property type="entry name" value="alpha/beta-Hydrolases"/>
    <property type="match status" value="1"/>
</dbReference>